<evidence type="ECO:0000313" key="1">
    <source>
        <dbReference type="EMBL" id="GJT71642.1"/>
    </source>
</evidence>
<accession>A0ABQ5G7L1</accession>
<organism evidence="1 2">
    <name type="scientific">Tanacetum coccineum</name>
    <dbReference type="NCBI Taxonomy" id="301880"/>
    <lineage>
        <taxon>Eukaryota</taxon>
        <taxon>Viridiplantae</taxon>
        <taxon>Streptophyta</taxon>
        <taxon>Embryophyta</taxon>
        <taxon>Tracheophyta</taxon>
        <taxon>Spermatophyta</taxon>
        <taxon>Magnoliopsida</taxon>
        <taxon>eudicotyledons</taxon>
        <taxon>Gunneridae</taxon>
        <taxon>Pentapetalae</taxon>
        <taxon>asterids</taxon>
        <taxon>campanulids</taxon>
        <taxon>Asterales</taxon>
        <taxon>Asteraceae</taxon>
        <taxon>Asteroideae</taxon>
        <taxon>Anthemideae</taxon>
        <taxon>Anthemidinae</taxon>
        <taxon>Tanacetum</taxon>
    </lineage>
</organism>
<comment type="caution">
    <text evidence="1">The sequence shown here is derived from an EMBL/GenBank/DDBJ whole genome shotgun (WGS) entry which is preliminary data.</text>
</comment>
<reference evidence="1" key="2">
    <citation type="submission" date="2022-01" db="EMBL/GenBank/DDBJ databases">
        <authorList>
            <person name="Yamashiro T."/>
            <person name="Shiraishi A."/>
            <person name="Satake H."/>
            <person name="Nakayama K."/>
        </authorList>
    </citation>
    <scope>NUCLEOTIDE SEQUENCE</scope>
</reference>
<sequence>MIVESMKEEKMYVKFSNNVEAEQKKRKLSCLFEGNQGVMSRSWHLQKGARRVSVFYDAVEKTRTWKHA</sequence>
<keyword evidence="2" id="KW-1185">Reference proteome</keyword>
<evidence type="ECO:0000313" key="2">
    <source>
        <dbReference type="Proteomes" id="UP001151760"/>
    </source>
</evidence>
<proteinExistence type="predicted"/>
<reference evidence="1" key="1">
    <citation type="journal article" date="2022" name="Int. J. Mol. Sci.">
        <title>Draft Genome of Tanacetum Coccineum: Genomic Comparison of Closely Related Tanacetum-Family Plants.</title>
        <authorList>
            <person name="Yamashiro T."/>
            <person name="Shiraishi A."/>
            <person name="Nakayama K."/>
            <person name="Satake H."/>
        </authorList>
    </citation>
    <scope>NUCLEOTIDE SEQUENCE</scope>
</reference>
<dbReference type="Proteomes" id="UP001151760">
    <property type="component" value="Unassembled WGS sequence"/>
</dbReference>
<name>A0ABQ5G7L1_9ASTR</name>
<protein>
    <submittedName>
        <fullName evidence="1">Uncharacterized protein</fullName>
    </submittedName>
</protein>
<dbReference type="EMBL" id="BQNB010018185">
    <property type="protein sequence ID" value="GJT71642.1"/>
    <property type="molecule type" value="Genomic_DNA"/>
</dbReference>
<gene>
    <name evidence="1" type="ORF">Tco_1030928</name>
</gene>